<feature type="domain" description="SCP" evidence="2">
    <location>
        <begin position="33"/>
        <end position="138"/>
    </location>
</feature>
<dbReference type="CDD" id="cd05379">
    <property type="entry name" value="CAP_bacterial"/>
    <property type="match status" value="1"/>
</dbReference>
<evidence type="ECO:0000313" key="4">
    <source>
        <dbReference type="Proteomes" id="UP000070444"/>
    </source>
</evidence>
<dbReference type="Proteomes" id="UP000070444">
    <property type="component" value="Unassembled WGS sequence"/>
</dbReference>
<dbReference type="Pfam" id="PF00188">
    <property type="entry name" value="CAP"/>
    <property type="match status" value="1"/>
</dbReference>
<proteinExistence type="predicted"/>
<keyword evidence="4" id="KW-1185">Reference proteome</keyword>
<dbReference type="OMA" id="DSRIANC"/>
<dbReference type="PANTHER" id="PTHR31157:SF1">
    <property type="entry name" value="SCP DOMAIN-CONTAINING PROTEIN"/>
    <property type="match status" value="1"/>
</dbReference>
<reference evidence="3 4" key="1">
    <citation type="journal article" date="2015" name="Genome Biol. Evol.">
        <title>Phylogenomic analyses indicate that early fungi evolved digesting cell walls of algal ancestors of land plants.</title>
        <authorList>
            <person name="Chang Y."/>
            <person name="Wang S."/>
            <person name="Sekimoto S."/>
            <person name="Aerts A.L."/>
            <person name="Choi C."/>
            <person name="Clum A."/>
            <person name="LaButti K.M."/>
            <person name="Lindquist E.A."/>
            <person name="Yee Ngan C."/>
            <person name="Ohm R.A."/>
            <person name="Salamov A.A."/>
            <person name="Grigoriev I.V."/>
            <person name="Spatafora J.W."/>
            <person name="Berbee M.L."/>
        </authorList>
    </citation>
    <scope>NUCLEOTIDE SEQUENCE [LARGE SCALE GENOMIC DNA]</scope>
    <source>
        <strain evidence="3 4">NRRL 28638</strain>
    </source>
</reference>
<evidence type="ECO:0000313" key="3">
    <source>
        <dbReference type="EMBL" id="KXN66551.1"/>
    </source>
</evidence>
<dbReference type="AlphaFoldDB" id="A0A137NV94"/>
<accession>A0A137NV94</accession>
<name>A0A137NV94_CONC2</name>
<dbReference type="OrthoDB" id="568194at2759"/>
<dbReference type="PANTHER" id="PTHR31157">
    <property type="entry name" value="SCP DOMAIN-CONTAINING PROTEIN"/>
    <property type="match status" value="1"/>
</dbReference>
<dbReference type="InterPro" id="IPR035940">
    <property type="entry name" value="CAP_sf"/>
</dbReference>
<dbReference type="Gene3D" id="3.40.33.10">
    <property type="entry name" value="CAP"/>
    <property type="match status" value="1"/>
</dbReference>
<sequence length="148" mass="16711">MNLYSILRLSNKSPTEAVDSIVSKVSANPDKLLYLLNTLRAEDNHKPLTIDKTLTQIAIQHSKDQAKQGKMTHEGSDSSDVESRADSAGYRWRSIAENVAYNQKSELEVTQAWMNSPGHRANMLSDKYDNVGFGYYQGYWTEDFGTLM</sequence>
<dbReference type="EMBL" id="KQ964711">
    <property type="protein sequence ID" value="KXN66551.1"/>
    <property type="molecule type" value="Genomic_DNA"/>
</dbReference>
<protein>
    <submittedName>
        <fullName evidence="3">SCP-domain-containing protein</fullName>
    </submittedName>
</protein>
<dbReference type="InterPro" id="IPR014044">
    <property type="entry name" value="CAP_dom"/>
</dbReference>
<evidence type="ECO:0000259" key="2">
    <source>
        <dbReference type="Pfam" id="PF00188"/>
    </source>
</evidence>
<dbReference type="SUPFAM" id="SSF55797">
    <property type="entry name" value="PR-1-like"/>
    <property type="match status" value="1"/>
</dbReference>
<dbReference type="STRING" id="796925.A0A137NV94"/>
<feature type="region of interest" description="Disordered" evidence="1">
    <location>
        <begin position="61"/>
        <end position="84"/>
    </location>
</feature>
<evidence type="ECO:0000256" key="1">
    <source>
        <dbReference type="SAM" id="MobiDB-lite"/>
    </source>
</evidence>
<organism evidence="3 4">
    <name type="scientific">Conidiobolus coronatus (strain ATCC 28846 / CBS 209.66 / NRRL 28638)</name>
    <name type="common">Delacroixia coronata</name>
    <dbReference type="NCBI Taxonomy" id="796925"/>
    <lineage>
        <taxon>Eukaryota</taxon>
        <taxon>Fungi</taxon>
        <taxon>Fungi incertae sedis</taxon>
        <taxon>Zoopagomycota</taxon>
        <taxon>Entomophthoromycotina</taxon>
        <taxon>Entomophthoromycetes</taxon>
        <taxon>Entomophthorales</taxon>
        <taxon>Ancylistaceae</taxon>
        <taxon>Conidiobolus</taxon>
    </lineage>
</organism>
<gene>
    <name evidence="3" type="ORF">CONCODRAFT_11558</name>
</gene>